<dbReference type="Pfam" id="PF09537">
    <property type="entry name" value="DUF2383"/>
    <property type="match status" value="1"/>
</dbReference>
<evidence type="ECO:0000313" key="2">
    <source>
        <dbReference type="EMBL" id="MEZ7515480.1"/>
    </source>
</evidence>
<dbReference type="InterPro" id="IPR019052">
    <property type="entry name" value="DUF2383"/>
</dbReference>
<dbReference type="Proteomes" id="UP001568894">
    <property type="component" value="Unassembled WGS sequence"/>
</dbReference>
<dbReference type="InterPro" id="IPR012347">
    <property type="entry name" value="Ferritin-like"/>
</dbReference>
<dbReference type="RefSeq" id="WP_026707356.1">
    <property type="nucleotide sequence ID" value="NZ_CAXBLC010000007.1"/>
</dbReference>
<organism evidence="2 3">
    <name type="scientific">Flavobacterium frigidarium</name>
    <dbReference type="NCBI Taxonomy" id="99286"/>
    <lineage>
        <taxon>Bacteria</taxon>
        <taxon>Pseudomonadati</taxon>
        <taxon>Bacteroidota</taxon>
        <taxon>Flavobacteriia</taxon>
        <taxon>Flavobacteriales</taxon>
        <taxon>Flavobacteriaceae</taxon>
        <taxon>Flavobacterium</taxon>
    </lineage>
</organism>
<protein>
    <submittedName>
        <fullName evidence="2">PA2169 family four-helix-bundle protein</fullName>
    </submittedName>
</protein>
<accession>A0ABV4KFL4</accession>
<dbReference type="EMBL" id="JASMRN010000006">
    <property type="protein sequence ID" value="MEZ7515480.1"/>
    <property type="molecule type" value="Genomic_DNA"/>
</dbReference>
<name>A0ABV4KFL4_9FLAO</name>
<dbReference type="InterPro" id="IPR011971">
    <property type="entry name" value="CHP02284"/>
</dbReference>
<feature type="domain" description="DUF2383" evidence="1">
    <location>
        <begin position="6"/>
        <end position="112"/>
    </location>
</feature>
<dbReference type="Gene3D" id="1.20.1260.10">
    <property type="match status" value="1"/>
</dbReference>
<sequence>MNTESAIKLLNSFIIINNDRIERYKLAAQDIESYSLKNAFQNFQKTSQKCNAELSNEIIKLGGTPLSTESNFNGISKMWLAIKNNFIYRDLKKLITSIEFSENEIMQTYYTTISNNRDALSENQQLMLSEQYFSINTEHYEIKSLKSLL</sequence>
<dbReference type="NCBIfam" id="TIGR02284">
    <property type="entry name" value="PA2169 family four-helix-bundle protein"/>
    <property type="match status" value="1"/>
</dbReference>
<reference evidence="2 3" key="1">
    <citation type="submission" date="2023-05" db="EMBL/GenBank/DDBJ databases">
        <title>Adaptations of aquatic viruses from atmosphere-close ecosystems of the Central Arctic Ocean.</title>
        <authorList>
            <person name="Rahlff J."/>
            <person name="Holmfeldt K."/>
        </authorList>
    </citation>
    <scope>NUCLEOTIDE SEQUENCE [LARGE SCALE GENOMIC DNA]</scope>
    <source>
        <strain evidence="2 3">Arc14</strain>
    </source>
</reference>
<comment type="caution">
    <text evidence="2">The sequence shown here is derived from an EMBL/GenBank/DDBJ whole genome shotgun (WGS) entry which is preliminary data.</text>
</comment>
<gene>
    <name evidence="2" type="ORF">QO192_09340</name>
</gene>
<evidence type="ECO:0000313" key="3">
    <source>
        <dbReference type="Proteomes" id="UP001568894"/>
    </source>
</evidence>
<proteinExistence type="predicted"/>
<keyword evidence="3" id="KW-1185">Reference proteome</keyword>
<evidence type="ECO:0000259" key="1">
    <source>
        <dbReference type="Pfam" id="PF09537"/>
    </source>
</evidence>